<dbReference type="PANTHER" id="PTHR22948">
    <property type="entry name" value="TUDOR DOMAIN CONTAINING PROTEIN"/>
    <property type="match status" value="1"/>
</dbReference>
<evidence type="ECO:0000313" key="5">
    <source>
        <dbReference type="EMBL" id="CAD7242414.1"/>
    </source>
</evidence>
<name>A0A7R8X1V2_9CRUS</name>
<dbReference type="CDD" id="cd20379">
    <property type="entry name" value="Tudor_dTUD-like"/>
    <property type="match status" value="1"/>
</dbReference>
<keyword evidence="6" id="KW-1185">Reference proteome</keyword>
<dbReference type="Gene3D" id="2.40.50.90">
    <property type="match status" value="2"/>
</dbReference>
<dbReference type="InterPro" id="IPR050621">
    <property type="entry name" value="Tudor_domain_containing"/>
</dbReference>
<dbReference type="InterPro" id="IPR000571">
    <property type="entry name" value="Znf_CCCH"/>
</dbReference>
<dbReference type="EMBL" id="LR899781">
    <property type="protein sequence ID" value="CAD7242414.1"/>
    <property type="molecule type" value="Genomic_DNA"/>
</dbReference>
<dbReference type="EMBL" id="CAJPEV010000264">
    <property type="protein sequence ID" value="CAG0883153.1"/>
    <property type="molecule type" value="Genomic_DNA"/>
</dbReference>
<gene>
    <name evidence="5" type="ORF">DSTB1V02_LOCUS2380</name>
</gene>
<feature type="domain" description="C3H1-type" evidence="3">
    <location>
        <begin position="782"/>
        <end position="810"/>
    </location>
</feature>
<evidence type="ECO:0000259" key="3">
    <source>
        <dbReference type="PROSITE" id="PS50103"/>
    </source>
</evidence>
<evidence type="ECO:0000256" key="2">
    <source>
        <dbReference type="SAM" id="MobiDB-lite"/>
    </source>
</evidence>
<dbReference type="InterPro" id="IPR035437">
    <property type="entry name" value="SNase_OB-fold_sf"/>
</dbReference>
<dbReference type="PANTHER" id="PTHR22948:SF76">
    <property type="entry name" value="FI20010P1-RELATED"/>
    <property type="match status" value="1"/>
</dbReference>
<feature type="domain" description="Tudor" evidence="4">
    <location>
        <begin position="220"/>
        <end position="279"/>
    </location>
</feature>
<dbReference type="AlphaFoldDB" id="A0A7R8X1V2"/>
<dbReference type="Gene3D" id="2.30.30.140">
    <property type="match status" value="3"/>
</dbReference>
<organism evidence="5">
    <name type="scientific">Darwinula stevensoni</name>
    <dbReference type="NCBI Taxonomy" id="69355"/>
    <lineage>
        <taxon>Eukaryota</taxon>
        <taxon>Metazoa</taxon>
        <taxon>Ecdysozoa</taxon>
        <taxon>Arthropoda</taxon>
        <taxon>Crustacea</taxon>
        <taxon>Oligostraca</taxon>
        <taxon>Ostracoda</taxon>
        <taxon>Podocopa</taxon>
        <taxon>Podocopida</taxon>
        <taxon>Darwinulocopina</taxon>
        <taxon>Darwinuloidea</taxon>
        <taxon>Darwinulidae</taxon>
        <taxon>Darwinula</taxon>
    </lineage>
</organism>
<reference evidence="5" key="1">
    <citation type="submission" date="2020-11" db="EMBL/GenBank/DDBJ databases">
        <authorList>
            <person name="Tran Van P."/>
        </authorList>
    </citation>
    <scope>NUCLEOTIDE SEQUENCE</scope>
</reference>
<keyword evidence="1" id="KW-0862">Zinc</keyword>
<dbReference type="PROSITE" id="PS50304">
    <property type="entry name" value="TUDOR"/>
    <property type="match status" value="2"/>
</dbReference>
<evidence type="ECO:0000259" key="4">
    <source>
        <dbReference type="PROSITE" id="PS50304"/>
    </source>
</evidence>
<dbReference type="OrthoDB" id="6359713at2759"/>
<dbReference type="GO" id="GO:0008270">
    <property type="term" value="F:zinc ion binding"/>
    <property type="evidence" value="ECO:0007669"/>
    <property type="project" value="UniProtKB-KW"/>
</dbReference>
<dbReference type="SUPFAM" id="SSF63748">
    <property type="entry name" value="Tudor/PWWP/MBT"/>
    <property type="match status" value="3"/>
</dbReference>
<dbReference type="PROSITE" id="PS50103">
    <property type="entry name" value="ZF_C3H1"/>
    <property type="match status" value="1"/>
</dbReference>
<keyword evidence="1" id="KW-0479">Metal-binding</keyword>
<accession>A0A7R8X1V2</accession>
<dbReference type="Proteomes" id="UP000677054">
    <property type="component" value="Unassembled WGS sequence"/>
</dbReference>
<dbReference type="GO" id="GO:0005737">
    <property type="term" value="C:cytoplasm"/>
    <property type="evidence" value="ECO:0007669"/>
    <property type="project" value="UniProtKB-ARBA"/>
</dbReference>
<feature type="region of interest" description="Disordered" evidence="2">
    <location>
        <begin position="1"/>
        <end position="24"/>
    </location>
</feature>
<feature type="compositionally biased region" description="Basic and acidic residues" evidence="2">
    <location>
        <begin position="1"/>
        <end position="11"/>
    </location>
</feature>
<dbReference type="SMART" id="SM00333">
    <property type="entry name" value="TUDOR"/>
    <property type="match status" value="3"/>
</dbReference>
<feature type="region of interest" description="Disordered" evidence="2">
    <location>
        <begin position="443"/>
        <end position="462"/>
    </location>
</feature>
<dbReference type="InterPro" id="IPR002999">
    <property type="entry name" value="Tudor"/>
</dbReference>
<feature type="zinc finger region" description="C3H1-type" evidence="1">
    <location>
        <begin position="782"/>
        <end position="810"/>
    </location>
</feature>
<sequence length="1061" mass="119562">MAWNGEKRTDTSADESTPCALPDPPPMLLDTAASCREGLEAYTSWWIQSIVESAITEMDSKEFLRKHRMASSVMEDVLEWLVTMNTSLYDQPFMSSEDNLEELRCMTPTSTDTLVFEVPPSPRRNSIQLTDYHPASSLTSSVDLANLEPKVESKSSHPQEIGHGVSLGRKIEATVHSQDRVFTPSYFSIKNIQMTQQVLALEGEITLHYNHMHTDHLPTPIPDDRLVAVRSKCDNRWHRGRVTDLAENGTVNIFYVDYGNFELVAHEDIRPLASDFKYLSHAANIVSLRKVRPNFGSEWSERAIDQFFHLVFQKLLIAEMFPSQSGITNVQVDLILKEAGVNVAEELVRMGYAEFQGEAKPPQDTWSIASVQGSVFSSRAPSVTRSQAGGDPQDSVTGMLQENWSNISVAGSWTYPPTPAVSLSGGQDADEFERSMKTDKWKAAVPGKVSPPEHLKQSPVTPCKKECSLDSIEHSQIDEPLTLESMVPPSSAPAEQIENDESRKDVTVGNSILDSLPVEGRLRPNLSTVSLVGSQDRSEFDLDRMKEDYEEAELVRVVPRLLKPEEEFEMVTFLKIAELSEPNGSNVVFSHVESPGDFSVYEVNDKVLQVDNLREEMQNFYAGGQRLPKPCLKEGLFIVAFFPDDGFWYRAQILTKKGIAPISGDEWTEPVKLFFQEVAPAMNHVFVRVIDRDLDGILSVIAVDESRGDGLSYNKLLVQEGYAAYLYDTNGQLEGSGKDMKQEDELNWKDFDPMKEDFESRRNAYDYDVDDAGIAITGHKAQDEATVCKFFRSNKPCPRRDLCPFRHILLPEDGMTTDQKEIYNNIPKPEIPCDDTLLMVQVTAMYHPSHFYVNFPRGIGNLRSNDLNLNGLMDSGSSLVEEFSRELHEHYDKRRFMSSIHEVPALSEIIVACSPGDKRWYRARVIGYGDDQEGMVKVFYLDMGFMEMVPEKDLRILDPKFASTPALALECRLFGVLPSVGFKWSSVAKSYFMSLISSTLDTFPILAWIEGWDQQEDVLLVSLFAVRDKVQNIGAMLVEKGLARRDLPERRFRDPPIPAHS</sequence>
<evidence type="ECO:0008006" key="7">
    <source>
        <dbReference type="Google" id="ProtNLM"/>
    </source>
</evidence>
<feature type="domain" description="Tudor" evidence="4">
    <location>
        <begin position="903"/>
        <end position="964"/>
    </location>
</feature>
<keyword evidence="1" id="KW-0863">Zinc-finger</keyword>
<evidence type="ECO:0000256" key="1">
    <source>
        <dbReference type="PROSITE-ProRule" id="PRU00723"/>
    </source>
</evidence>
<protein>
    <recommendedName>
        <fullName evidence="7">Tudor domain-containing protein</fullName>
    </recommendedName>
</protein>
<evidence type="ECO:0000313" key="6">
    <source>
        <dbReference type="Proteomes" id="UP000677054"/>
    </source>
</evidence>
<dbReference type="Pfam" id="PF00567">
    <property type="entry name" value="TUDOR"/>
    <property type="match status" value="3"/>
</dbReference>
<proteinExistence type="predicted"/>